<accession>A0ABW0HS42</accession>
<dbReference type="Gene3D" id="3.30.300.180">
    <property type="match status" value="1"/>
</dbReference>
<keyword evidence="2" id="KW-1185">Reference proteome</keyword>
<dbReference type="InterPro" id="IPR038454">
    <property type="entry name" value="DnaA_N_sf"/>
</dbReference>
<reference evidence="2" key="1">
    <citation type="journal article" date="2019" name="Int. J. Syst. Evol. Microbiol.">
        <title>The Global Catalogue of Microorganisms (GCM) 10K type strain sequencing project: providing services to taxonomists for standard genome sequencing and annotation.</title>
        <authorList>
            <consortium name="The Broad Institute Genomics Platform"/>
            <consortium name="The Broad Institute Genome Sequencing Center for Infectious Disease"/>
            <person name="Wu L."/>
            <person name="Ma J."/>
        </authorList>
    </citation>
    <scope>NUCLEOTIDE SEQUENCE [LARGE SCALE GENOMIC DNA]</scope>
    <source>
        <strain evidence="2">CGMCC 1.18575</strain>
    </source>
</reference>
<dbReference type="EMBL" id="JBHSMI010000025">
    <property type="protein sequence ID" value="MFC5403919.1"/>
    <property type="molecule type" value="Genomic_DNA"/>
</dbReference>
<protein>
    <recommendedName>
        <fullName evidence="3">DnaA N-terminal domain-containing protein</fullName>
    </recommendedName>
</protein>
<evidence type="ECO:0008006" key="3">
    <source>
        <dbReference type="Google" id="ProtNLM"/>
    </source>
</evidence>
<evidence type="ECO:0000313" key="2">
    <source>
        <dbReference type="Proteomes" id="UP001596113"/>
    </source>
</evidence>
<evidence type="ECO:0000313" key="1">
    <source>
        <dbReference type="EMBL" id="MFC5403919.1"/>
    </source>
</evidence>
<gene>
    <name evidence="1" type="ORF">ACFPOF_14340</name>
</gene>
<comment type="caution">
    <text evidence="1">The sequence shown here is derived from an EMBL/GenBank/DDBJ whole genome shotgun (WGS) entry which is preliminary data.</text>
</comment>
<organism evidence="1 2">
    <name type="scientific">Cohnella soli</name>
    <dbReference type="NCBI Taxonomy" id="425005"/>
    <lineage>
        <taxon>Bacteria</taxon>
        <taxon>Bacillati</taxon>
        <taxon>Bacillota</taxon>
        <taxon>Bacilli</taxon>
        <taxon>Bacillales</taxon>
        <taxon>Paenibacillaceae</taxon>
        <taxon>Cohnella</taxon>
    </lineage>
</organism>
<name>A0ABW0HS42_9BACL</name>
<dbReference type="Proteomes" id="UP001596113">
    <property type="component" value="Unassembled WGS sequence"/>
</dbReference>
<sequence length="155" mass="18095">MNSLISHKRNISFIYHSMKQRRATKPSAFLFAQVSSCSFFGILKGVGGVEGKGIFETLRKFSERRKQLENQLLTIVQTLVPEEEFDFWFDNDNFRILSVMSDHESDHHLVIVAKTEVHVDWIWIKYSDLIFEVLKVITGSEYTLELLVFDENIAY</sequence>
<proteinExistence type="predicted"/>